<evidence type="ECO:0000313" key="3">
    <source>
        <dbReference type="EMBL" id="KAJ4830603.1"/>
    </source>
</evidence>
<accession>A0A9Q0FFP1</accession>
<name>A0A9Q0FFP1_9ROSI</name>
<organism evidence="3 4">
    <name type="scientific">Turnera subulata</name>
    <dbReference type="NCBI Taxonomy" id="218843"/>
    <lineage>
        <taxon>Eukaryota</taxon>
        <taxon>Viridiplantae</taxon>
        <taxon>Streptophyta</taxon>
        <taxon>Embryophyta</taxon>
        <taxon>Tracheophyta</taxon>
        <taxon>Spermatophyta</taxon>
        <taxon>Magnoliopsida</taxon>
        <taxon>eudicotyledons</taxon>
        <taxon>Gunneridae</taxon>
        <taxon>Pentapetalae</taxon>
        <taxon>rosids</taxon>
        <taxon>fabids</taxon>
        <taxon>Malpighiales</taxon>
        <taxon>Passifloraceae</taxon>
        <taxon>Turnera</taxon>
    </lineage>
</organism>
<gene>
    <name evidence="3" type="ORF">Tsubulata_033888</name>
</gene>
<keyword evidence="2" id="KW-1133">Transmembrane helix</keyword>
<evidence type="ECO:0000256" key="1">
    <source>
        <dbReference type="SAM" id="MobiDB-lite"/>
    </source>
</evidence>
<keyword evidence="4" id="KW-1185">Reference proteome</keyword>
<keyword evidence="2" id="KW-0472">Membrane</keyword>
<dbReference type="EMBL" id="JAKUCV010005591">
    <property type="protein sequence ID" value="KAJ4830603.1"/>
    <property type="molecule type" value="Genomic_DNA"/>
</dbReference>
<proteinExistence type="predicted"/>
<evidence type="ECO:0000313" key="4">
    <source>
        <dbReference type="Proteomes" id="UP001141552"/>
    </source>
</evidence>
<evidence type="ECO:0000256" key="2">
    <source>
        <dbReference type="SAM" id="Phobius"/>
    </source>
</evidence>
<feature type="region of interest" description="Disordered" evidence="1">
    <location>
        <begin position="72"/>
        <end position="99"/>
    </location>
</feature>
<feature type="transmembrane region" description="Helical" evidence="2">
    <location>
        <begin position="42"/>
        <end position="64"/>
    </location>
</feature>
<comment type="caution">
    <text evidence="3">The sequence shown here is derived from an EMBL/GenBank/DDBJ whole genome shotgun (WGS) entry which is preliminary data.</text>
</comment>
<reference evidence="3" key="2">
    <citation type="journal article" date="2023" name="Plants (Basel)">
        <title>Annotation of the Turnera subulata (Passifloraceae) Draft Genome Reveals the S-Locus Evolved after the Divergence of Turneroideae from Passifloroideae in a Stepwise Manner.</title>
        <authorList>
            <person name="Henning P.M."/>
            <person name="Roalson E.H."/>
            <person name="Mir W."/>
            <person name="McCubbin A.G."/>
            <person name="Shore J.S."/>
        </authorList>
    </citation>
    <scope>NUCLEOTIDE SEQUENCE</scope>
    <source>
        <strain evidence="3">F60SS</strain>
    </source>
</reference>
<reference evidence="3" key="1">
    <citation type="submission" date="2022-02" db="EMBL/GenBank/DDBJ databases">
        <authorList>
            <person name="Henning P.M."/>
            <person name="McCubbin A.G."/>
            <person name="Shore J.S."/>
        </authorList>
    </citation>
    <scope>NUCLEOTIDE SEQUENCE</scope>
    <source>
        <strain evidence="3">F60SS</strain>
        <tissue evidence="3">Leaves</tissue>
    </source>
</reference>
<dbReference type="AlphaFoldDB" id="A0A9Q0FFP1"/>
<sequence length="99" mass="11266">MKKLDVKGLWVSSRTSIAPAPAEQQEKLPFLNDKYYAFHGEVLLLVLVGLFSIFLVFVALVPCLKRLRETTESEREESSAMHQNLSSFVAEKPERGSRR</sequence>
<protein>
    <submittedName>
        <fullName evidence="3">Uncharacterized protein</fullName>
    </submittedName>
</protein>
<dbReference type="Proteomes" id="UP001141552">
    <property type="component" value="Unassembled WGS sequence"/>
</dbReference>
<keyword evidence="2" id="KW-0812">Transmembrane</keyword>